<reference evidence="1 2" key="1">
    <citation type="submission" date="2021-05" db="EMBL/GenBank/DDBJ databases">
        <title>Genome Assembly of Synthetic Allotetraploid Brassica napus Reveals Homoeologous Exchanges between Subgenomes.</title>
        <authorList>
            <person name="Davis J.T."/>
        </authorList>
    </citation>
    <scope>NUCLEOTIDE SEQUENCE [LARGE SCALE GENOMIC DNA]</scope>
    <source>
        <strain evidence="2">cv. Da-Ae</strain>
        <tissue evidence="1">Seedling</tissue>
    </source>
</reference>
<protein>
    <submittedName>
        <fullName evidence="1">Uncharacterized protein</fullName>
    </submittedName>
</protein>
<proteinExistence type="predicted"/>
<evidence type="ECO:0000313" key="1">
    <source>
        <dbReference type="EMBL" id="KAH0911765.1"/>
    </source>
</evidence>
<evidence type="ECO:0000313" key="2">
    <source>
        <dbReference type="Proteomes" id="UP000824890"/>
    </source>
</evidence>
<organism evidence="1 2">
    <name type="scientific">Brassica napus</name>
    <name type="common">Rape</name>
    <dbReference type="NCBI Taxonomy" id="3708"/>
    <lineage>
        <taxon>Eukaryota</taxon>
        <taxon>Viridiplantae</taxon>
        <taxon>Streptophyta</taxon>
        <taxon>Embryophyta</taxon>
        <taxon>Tracheophyta</taxon>
        <taxon>Spermatophyta</taxon>
        <taxon>Magnoliopsida</taxon>
        <taxon>eudicotyledons</taxon>
        <taxon>Gunneridae</taxon>
        <taxon>Pentapetalae</taxon>
        <taxon>rosids</taxon>
        <taxon>malvids</taxon>
        <taxon>Brassicales</taxon>
        <taxon>Brassicaceae</taxon>
        <taxon>Brassiceae</taxon>
        <taxon>Brassica</taxon>
    </lineage>
</organism>
<keyword evidence="2" id="KW-1185">Reference proteome</keyword>
<name>A0ABQ8C3X1_BRANA</name>
<dbReference type="Proteomes" id="UP000824890">
    <property type="component" value="Unassembled WGS sequence"/>
</dbReference>
<comment type="caution">
    <text evidence="1">The sequence shown here is derived from an EMBL/GenBank/DDBJ whole genome shotgun (WGS) entry which is preliminary data.</text>
</comment>
<sequence length="143" mass="16452">MEEVSPAVALLSQKPIWNSQGSWESCWVKATATSNTQLKIPTASIRFRRLRVLFLVEDDVSDIPRILQSPTNSLIHGRFNPQSTAHFFGVFNSPGGSQDELMQREEKLGIRKRARQVRKRLRKKATNTSHQGMFLMEYFFKTI</sequence>
<gene>
    <name evidence="1" type="ORF">HID58_035086</name>
</gene>
<accession>A0ABQ8C3X1</accession>
<dbReference type="EMBL" id="JAGKQM010000009">
    <property type="protein sequence ID" value="KAH0911765.1"/>
    <property type="molecule type" value="Genomic_DNA"/>
</dbReference>